<protein>
    <submittedName>
        <fullName evidence="1">Uncharacterized protein</fullName>
    </submittedName>
</protein>
<dbReference type="AlphaFoldDB" id="A0A314ZHQ2"/>
<sequence length="71" mass="8132">MGFVFAFLRLLGKRLTVGKVNESALKLELQKKEPDHSSFKLTCLQTQHGGEQVLDILNLMERKLIEFERSA</sequence>
<keyword evidence="2" id="KW-1185">Reference proteome</keyword>
<name>A0A314ZHQ2_PRUYE</name>
<dbReference type="EMBL" id="PJQY01001560">
    <property type="protein sequence ID" value="PQQ01466.1"/>
    <property type="molecule type" value="Genomic_DNA"/>
</dbReference>
<accession>A0A314ZHQ2</accession>
<dbReference type="Proteomes" id="UP000250321">
    <property type="component" value="Unassembled WGS sequence"/>
</dbReference>
<evidence type="ECO:0000313" key="1">
    <source>
        <dbReference type="EMBL" id="PQQ01466.1"/>
    </source>
</evidence>
<comment type="caution">
    <text evidence="1">The sequence shown here is derived from an EMBL/GenBank/DDBJ whole genome shotgun (WGS) entry which is preliminary data.</text>
</comment>
<reference evidence="1 2" key="1">
    <citation type="submission" date="2018-02" db="EMBL/GenBank/DDBJ databases">
        <title>Draft genome of wild Prunus yedoensis var. nudiflora.</title>
        <authorList>
            <person name="Baek S."/>
            <person name="Kim J.-H."/>
            <person name="Choi K."/>
            <person name="Kim G.-B."/>
            <person name="Cho A."/>
            <person name="Jang H."/>
            <person name="Shin C.-H."/>
            <person name="Yu H.-J."/>
            <person name="Mun J.-H."/>
        </authorList>
    </citation>
    <scope>NUCLEOTIDE SEQUENCE [LARGE SCALE GENOMIC DNA]</scope>
    <source>
        <strain evidence="2">cv. Jeju island</strain>
        <tissue evidence="1">Leaf</tissue>
    </source>
</reference>
<organism evidence="1 2">
    <name type="scientific">Prunus yedoensis var. nudiflora</name>
    <dbReference type="NCBI Taxonomy" id="2094558"/>
    <lineage>
        <taxon>Eukaryota</taxon>
        <taxon>Viridiplantae</taxon>
        <taxon>Streptophyta</taxon>
        <taxon>Embryophyta</taxon>
        <taxon>Tracheophyta</taxon>
        <taxon>Spermatophyta</taxon>
        <taxon>Magnoliopsida</taxon>
        <taxon>eudicotyledons</taxon>
        <taxon>Gunneridae</taxon>
        <taxon>Pentapetalae</taxon>
        <taxon>rosids</taxon>
        <taxon>fabids</taxon>
        <taxon>Rosales</taxon>
        <taxon>Rosaceae</taxon>
        <taxon>Amygdaloideae</taxon>
        <taxon>Amygdaleae</taxon>
        <taxon>Prunus</taxon>
    </lineage>
</organism>
<evidence type="ECO:0000313" key="2">
    <source>
        <dbReference type="Proteomes" id="UP000250321"/>
    </source>
</evidence>
<proteinExistence type="predicted"/>
<gene>
    <name evidence="1" type="ORF">Pyn_39261</name>
</gene>